<dbReference type="AlphaFoldDB" id="A0A0R1TTZ7"/>
<keyword evidence="1" id="KW-0472">Membrane</keyword>
<evidence type="ECO:0000313" key="3">
    <source>
        <dbReference type="EMBL" id="KRL84768.1"/>
    </source>
</evidence>
<evidence type="ECO:0000313" key="4">
    <source>
        <dbReference type="Proteomes" id="UP000051324"/>
    </source>
</evidence>
<dbReference type="Pfam" id="PF13240">
    <property type="entry name" value="Zn_Ribbon_1"/>
    <property type="match status" value="1"/>
</dbReference>
<reference evidence="3 4" key="1">
    <citation type="journal article" date="2015" name="Genome Announc.">
        <title>Expanding the biotechnology potential of lactobacilli through comparative genomics of 213 strains and associated genera.</title>
        <authorList>
            <person name="Sun Z."/>
            <person name="Harris H.M."/>
            <person name="McCann A."/>
            <person name="Guo C."/>
            <person name="Argimon S."/>
            <person name="Zhang W."/>
            <person name="Yang X."/>
            <person name="Jeffery I.B."/>
            <person name="Cooney J.C."/>
            <person name="Kagawa T.F."/>
            <person name="Liu W."/>
            <person name="Song Y."/>
            <person name="Salvetti E."/>
            <person name="Wrobel A."/>
            <person name="Rasinkangas P."/>
            <person name="Parkhill J."/>
            <person name="Rea M.C."/>
            <person name="O'Sullivan O."/>
            <person name="Ritari J."/>
            <person name="Douillard F.P."/>
            <person name="Paul Ross R."/>
            <person name="Yang R."/>
            <person name="Briner A.E."/>
            <person name="Felis G.E."/>
            <person name="de Vos W.M."/>
            <person name="Barrangou R."/>
            <person name="Klaenhammer T.R."/>
            <person name="Caufield P.W."/>
            <person name="Cui Y."/>
            <person name="Zhang H."/>
            <person name="O'Toole P.W."/>
        </authorList>
    </citation>
    <scope>NUCLEOTIDE SEQUENCE [LARGE SCALE GENOMIC DNA]</scope>
    <source>
        <strain evidence="3 4">DSM 16634</strain>
    </source>
</reference>
<organism evidence="3 4">
    <name type="scientific">Ligilactobacillus apodemi DSM 16634 = JCM 16172</name>
    <dbReference type="NCBI Taxonomy" id="1423724"/>
    <lineage>
        <taxon>Bacteria</taxon>
        <taxon>Bacillati</taxon>
        <taxon>Bacillota</taxon>
        <taxon>Bacilli</taxon>
        <taxon>Lactobacillales</taxon>
        <taxon>Lactobacillaceae</taxon>
        <taxon>Ligilactobacillus</taxon>
    </lineage>
</organism>
<feature type="domain" description="Zinc-ribbon" evidence="2">
    <location>
        <begin position="3"/>
        <end position="21"/>
    </location>
</feature>
<keyword evidence="1" id="KW-1133">Transmembrane helix</keyword>
<dbReference type="InterPro" id="IPR026870">
    <property type="entry name" value="Zinc_ribbon_dom"/>
</dbReference>
<dbReference type="Pfam" id="PF05656">
    <property type="entry name" value="DUF805"/>
    <property type="match status" value="1"/>
</dbReference>
<proteinExistence type="predicted"/>
<dbReference type="InterPro" id="IPR008523">
    <property type="entry name" value="DUF805"/>
</dbReference>
<dbReference type="OrthoDB" id="2322628at2"/>
<dbReference type="Proteomes" id="UP000051324">
    <property type="component" value="Unassembled WGS sequence"/>
</dbReference>
<dbReference type="EMBL" id="AZFT01000048">
    <property type="protein sequence ID" value="KRL84768.1"/>
    <property type="molecule type" value="Genomic_DNA"/>
</dbReference>
<feature type="transmembrane region" description="Helical" evidence="1">
    <location>
        <begin position="134"/>
        <end position="159"/>
    </location>
</feature>
<sequence length="228" mass="25544">MDCKKCGAKNPENSNFCNNCGLALEVEVVVSDNKPNLVDSTKLMFKDIFRYGKCMSRADFWYGELGSILLFAVVSAIVFGLDSLANILDTYGEELSSQILSYVSWYAFFTALLTLILINLAAGARRSRDIGMSGGWTILQLVPIANILFIVFMCQKSVFEGNYYRFETQSALGKRVYGYKGLVIALVLCGGLVFSIVSYFTIQTITYQIMMYQQLLQSYSTTSSYYGY</sequence>
<keyword evidence="4" id="KW-1185">Reference proteome</keyword>
<dbReference type="GO" id="GO:0016020">
    <property type="term" value="C:membrane"/>
    <property type="evidence" value="ECO:0007669"/>
    <property type="project" value="InterPro"/>
</dbReference>
<gene>
    <name evidence="3" type="ORF">FC32_GL000247</name>
</gene>
<evidence type="ECO:0000259" key="2">
    <source>
        <dbReference type="Pfam" id="PF13240"/>
    </source>
</evidence>
<feature type="transmembrane region" description="Helical" evidence="1">
    <location>
        <begin position="99"/>
        <end position="122"/>
    </location>
</feature>
<accession>A0A0R1TTZ7</accession>
<feature type="transmembrane region" description="Helical" evidence="1">
    <location>
        <begin position="60"/>
        <end position="79"/>
    </location>
</feature>
<dbReference type="STRING" id="1423724.FC32_GL000247"/>
<dbReference type="eggNOG" id="COG3152">
    <property type="taxonomic scope" value="Bacteria"/>
</dbReference>
<dbReference type="RefSeq" id="WP_025086678.1">
    <property type="nucleotide sequence ID" value="NZ_AZFT01000048.1"/>
</dbReference>
<dbReference type="PATRIC" id="fig|1423724.4.peg.262"/>
<name>A0A0R1TTZ7_9LACO</name>
<protein>
    <submittedName>
        <fullName evidence="3">Inner membrane protein YhaI</fullName>
    </submittedName>
</protein>
<comment type="caution">
    <text evidence="3">The sequence shown here is derived from an EMBL/GenBank/DDBJ whole genome shotgun (WGS) entry which is preliminary data.</text>
</comment>
<evidence type="ECO:0000256" key="1">
    <source>
        <dbReference type="SAM" id="Phobius"/>
    </source>
</evidence>
<feature type="transmembrane region" description="Helical" evidence="1">
    <location>
        <begin position="179"/>
        <end position="202"/>
    </location>
</feature>
<keyword evidence="1" id="KW-0812">Transmembrane</keyword>